<dbReference type="GO" id="GO:0005509">
    <property type="term" value="F:calcium ion binding"/>
    <property type="evidence" value="ECO:0007669"/>
    <property type="project" value="InterPro"/>
</dbReference>
<organism evidence="1">
    <name type="scientific">marine metagenome</name>
    <dbReference type="NCBI Taxonomy" id="408172"/>
    <lineage>
        <taxon>unclassified sequences</taxon>
        <taxon>metagenomes</taxon>
        <taxon>ecological metagenomes</taxon>
    </lineage>
</organism>
<dbReference type="Pfam" id="PF00353">
    <property type="entry name" value="HemolysinCabind"/>
    <property type="match status" value="1"/>
</dbReference>
<evidence type="ECO:0000313" key="1">
    <source>
        <dbReference type="EMBL" id="SVA70356.1"/>
    </source>
</evidence>
<dbReference type="InterPro" id="IPR011049">
    <property type="entry name" value="Serralysin-like_metalloprot_C"/>
</dbReference>
<proteinExistence type="predicted"/>
<dbReference type="InterPro" id="IPR018511">
    <property type="entry name" value="Hemolysin-typ_Ca-bd_CS"/>
</dbReference>
<sequence length="919" mass="95859">GDTMADIRAGLIGAINADTAMGNLVAASGGTGAGELKLKAQSSSVGPEFRVNTYTTSTQYEPSITALSGGRFVATWTSSGQDGNGTGIYGQISNARGEALGGEFLVNLPYSQVGGSGQYHSSVATLADGGFVVTWYDDTAHNDGGSSSDIYGRRYDANGQVVGKEFRVNTYVSSYQYNPDVASLSGGGFVITWRDDSGTGGSSYEVRGQVYDVQGEPLGHSFGVNSYKNDYQYQVDVAGLNGGGFVVTWTSQNQDGSSYGIYGQRYDRKGTRLGGEFRVNTWTSSSQHQSSISSLKDGGFVVTWRDDSGHDGGSSSDIRGQRYDASGAVVGTEFRVNTYTPGSQEWPSVSGLKDGGFVVAWHDGNGSSHDSGEGYDVWTRTFDAAGNTVGDEYRVHTHVSGSQDSPSVAALDDGGFVVIWESDAQDGDSTGIYARYFRANGDPVSFTSSLQTLNVSGSRVELVRLFGTIEVGDSYTVSVNGQSATYTAQAGDNLADVRQGLVNVINASLSSLVKASVGDDVDELTLSEAVEGTSFTVTAGAANGGSVANNMALSFTQQSQVSVAGTVQGVITVSSATLAGADVDGGAGVDTLYGNKGADTLRGGDGNDTLDGSGGIDVLFGGAGNDVLVGGAGADVALYSGNADGYAIDIANAKVTDINTSGGDEGTDTLSGVESIRFGDGSQVGFAGHPEWGYWKDSSNWTTVSGNEEFPVNTHTEYDQQWPTVAGLADGGYVVTWGSYKQDNGTSDYGIYAQRYDAGGTALGDEFQVNTWTQAEQQFPRIAALDNGNFVITWHDSSGHDGGSGWDVRARVYSGAGNALGDEFRVNTYFSSTQYNPDITSLEDGGFVVTWEDHNSSSHGGSGSDIWAQRYGAGGDPVGSEFLVNAEVKSGQQYQASVTGLVGGGFVVNWMDDSGSNHD</sequence>
<dbReference type="PRINTS" id="PR00313">
    <property type="entry name" value="CABNDNGRPT"/>
</dbReference>
<dbReference type="AlphaFoldDB" id="A0A381XZW1"/>
<gene>
    <name evidence="1" type="ORF">METZ01_LOCUS123210</name>
</gene>
<protein>
    <recommendedName>
        <fullName evidence="2">Calcium-binding protein</fullName>
    </recommendedName>
</protein>
<feature type="non-terminal residue" evidence="1">
    <location>
        <position position="919"/>
    </location>
</feature>
<name>A0A381XZW1_9ZZZZ</name>
<dbReference type="EMBL" id="UINC01017004">
    <property type="protein sequence ID" value="SVA70356.1"/>
    <property type="molecule type" value="Genomic_DNA"/>
</dbReference>
<reference evidence="1" key="1">
    <citation type="submission" date="2018-05" db="EMBL/GenBank/DDBJ databases">
        <authorList>
            <person name="Lanie J.A."/>
            <person name="Ng W.-L."/>
            <person name="Kazmierczak K.M."/>
            <person name="Andrzejewski T.M."/>
            <person name="Davidsen T.M."/>
            <person name="Wayne K.J."/>
            <person name="Tettelin H."/>
            <person name="Glass J.I."/>
            <person name="Rusch D."/>
            <person name="Podicherti R."/>
            <person name="Tsui H.-C.T."/>
            <person name="Winkler M.E."/>
        </authorList>
    </citation>
    <scope>NUCLEOTIDE SEQUENCE</scope>
</reference>
<feature type="non-terminal residue" evidence="1">
    <location>
        <position position="1"/>
    </location>
</feature>
<dbReference type="InterPro" id="IPR001343">
    <property type="entry name" value="Hemolysn_Ca-bd"/>
</dbReference>
<evidence type="ECO:0008006" key="2">
    <source>
        <dbReference type="Google" id="ProtNLM"/>
    </source>
</evidence>
<accession>A0A381XZW1</accession>
<dbReference type="PROSITE" id="PS00330">
    <property type="entry name" value="HEMOLYSIN_CALCIUM"/>
    <property type="match status" value="2"/>
</dbReference>
<dbReference type="SUPFAM" id="SSF51120">
    <property type="entry name" value="beta-Roll"/>
    <property type="match status" value="1"/>
</dbReference>
<dbReference type="Gene3D" id="2.150.10.10">
    <property type="entry name" value="Serralysin-like metalloprotease, C-terminal"/>
    <property type="match status" value="1"/>
</dbReference>